<evidence type="ECO:0000313" key="1">
    <source>
        <dbReference type="EMBL" id="KKK98489.1"/>
    </source>
</evidence>
<proteinExistence type="predicted"/>
<accession>A0A0F9C7X6</accession>
<evidence type="ECO:0008006" key="2">
    <source>
        <dbReference type="Google" id="ProtNLM"/>
    </source>
</evidence>
<reference evidence="1" key="1">
    <citation type="journal article" date="2015" name="Nature">
        <title>Complex archaea that bridge the gap between prokaryotes and eukaryotes.</title>
        <authorList>
            <person name="Spang A."/>
            <person name="Saw J.H."/>
            <person name="Jorgensen S.L."/>
            <person name="Zaremba-Niedzwiedzka K."/>
            <person name="Martijn J."/>
            <person name="Lind A.E."/>
            <person name="van Eijk R."/>
            <person name="Schleper C."/>
            <person name="Guy L."/>
            <person name="Ettema T.J."/>
        </authorList>
    </citation>
    <scope>NUCLEOTIDE SEQUENCE</scope>
</reference>
<sequence>MKRVGVAGYLHVLSKDFSPKKYEAEPAPDIDWHTIVSVQGANMLRKRKAFGDFCRDTGINPIAALRFNVGYEEGWFTIPLYRETNVISGIQRRKGPLKRMVKHSRLGVFVPSAFFQYHCKTLAVTEGWSDAVAAVQYGLNAIGKFNSHSSDDWVEYYAKHIKCERVLIFADNDGSGIGVEGANKTATHLKETLGITVNVVRTPQNDLKDTYNAGIALKDFL</sequence>
<dbReference type="SUPFAM" id="SSF56731">
    <property type="entry name" value="DNA primase core"/>
    <property type="match status" value="1"/>
</dbReference>
<gene>
    <name evidence="1" type="ORF">LCGC14_2642220</name>
</gene>
<dbReference type="AlphaFoldDB" id="A0A0F9C7X6"/>
<dbReference type="EMBL" id="LAZR01045594">
    <property type="protein sequence ID" value="KKK98489.1"/>
    <property type="molecule type" value="Genomic_DNA"/>
</dbReference>
<dbReference type="Gene3D" id="3.40.1360.10">
    <property type="match status" value="1"/>
</dbReference>
<dbReference type="CDD" id="cd01029">
    <property type="entry name" value="TOPRIM_primases"/>
    <property type="match status" value="1"/>
</dbReference>
<dbReference type="InterPro" id="IPR034154">
    <property type="entry name" value="TOPRIM_DnaG/twinkle"/>
</dbReference>
<protein>
    <recommendedName>
        <fullName evidence="2">Toprim domain-containing protein</fullName>
    </recommendedName>
</protein>
<organism evidence="1">
    <name type="scientific">marine sediment metagenome</name>
    <dbReference type="NCBI Taxonomy" id="412755"/>
    <lineage>
        <taxon>unclassified sequences</taxon>
        <taxon>metagenomes</taxon>
        <taxon>ecological metagenomes</taxon>
    </lineage>
</organism>
<name>A0A0F9C7X6_9ZZZZ</name>
<comment type="caution">
    <text evidence="1">The sequence shown here is derived from an EMBL/GenBank/DDBJ whole genome shotgun (WGS) entry which is preliminary data.</text>
</comment>